<gene>
    <name evidence="5" type="ORF">SAMN06265376_103246</name>
</gene>
<evidence type="ECO:0000256" key="3">
    <source>
        <dbReference type="ARBA" id="ARBA00023237"/>
    </source>
</evidence>
<keyword evidence="5" id="KW-0675">Receptor</keyword>
<feature type="domain" description="TonB-dependent receptor plug" evidence="4">
    <location>
        <begin position="217"/>
        <end position="292"/>
    </location>
</feature>
<evidence type="ECO:0000313" key="5">
    <source>
        <dbReference type="EMBL" id="SNR82921.1"/>
    </source>
</evidence>
<dbReference type="RefSeq" id="WP_089371570.1">
    <property type="nucleotide sequence ID" value="NZ_BMEP01000001.1"/>
</dbReference>
<accession>A0A238ZIN8</accession>
<organism evidence="5 6">
    <name type="scientific">Dokdonia pacifica</name>
    <dbReference type="NCBI Taxonomy" id="1627892"/>
    <lineage>
        <taxon>Bacteria</taxon>
        <taxon>Pseudomonadati</taxon>
        <taxon>Bacteroidota</taxon>
        <taxon>Flavobacteriia</taxon>
        <taxon>Flavobacteriales</taxon>
        <taxon>Flavobacteriaceae</taxon>
        <taxon>Dokdonia</taxon>
    </lineage>
</organism>
<dbReference type="OrthoDB" id="9803050at2"/>
<proteinExistence type="predicted"/>
<comment type="subcellular location">
    <subcellularLocation>
        <location evidence="1">Cell outer membrane</location>
    </subcellularLocation>
</comment>
<dbReference type="Pfam" id="PF07715">
    <property type="entry name" value="Plug"/>
    <property type="match status" value="1"/>
</dbReference>
<keyword evidence="2" id="KW-0472">Membrane</keyword>
<dbReference type="SUPFAM" id="SSF49464">
    <property type="entry name" value="Carboxypeptidase regulatory domain-like"/>
    <property type="match status" value="1"/>
</dbReference>
<name>A0A238ZIN8_9FLAO</name>
<dbReference type="AlphaFoldDB" id="A0A238ZIN8"/>
<evidence type="ECO:0000259" key="4">
    <source>
        <dbReference type="Pfam" id="PF07715"/>
    </source>
</evidence>
<sequence length="839" mass="96002">MTQHIKRYLSILIFFLPIYEGITQEDAQPIAVIQMLAELEHSYDIQFNYAVQDLEGISLLPLSRKRTLEETLRYIQDQTGLIATKVGSRIYYITKKKEETRICGYLRDVESQVPIEGALLKTTENTLITDSEGYFEFIATTPNTLVEIRHLGYKTITRSTAFFTKNKCAIIYVYPEETLLSKVILTSYVVKGITKNSSGSTQIDFSRFSILPGLIETDVLQSVQALPGIISLDETISNINIRGGSNDQNLLLWDDVKMYQSGHFFGLISGFNPQITNTVSIQKNGTNAAYTDGVSGTINMHTDTEIADRFEASVGINLLSADAFVDIPFSEKSSVQIGVRKSLSDFVTTPTYVSFFDRITQDTEVQDNDIAILNTNQNFDFYDTSVRWLYKISDKDRLRLNFINIQNELSFNETANVDTVLETRESSLTQNSIAGGIFYERIWNDTFRTSLQVYETDYTLRGFNANLFASQRFLQENVVSETGIRLQAMYAWSPTFSIQSGYHVVETEITNLNDIDEPLFRELRSDVVRTHGVFSQLGYTAKDGNTQAHLGGRFNYIDKFKKVLIEPRLSVNHQFGSYFSAELLGEFKHQNASQFINFQNDFLGIERRRWQLANDEDIPVIESKQASLGISYNRSGLLIDIDTYYKKVDGITTQSQEFQTKYEFTRTTGSYNAMGVDVLLRKRYGKFNSWLSYSFIDNTYTFNELPEIQFPSNFDITHALTFGTSYNYKNLKVALGLNWRTGRPTTLPVEGIEVVNDAVNYEDVNTSNLDDYLRADFSAMYQLKTNKRWRADIGFSIWNLTNNSNTIEQFFRVDNTATIQEFKNDALETTFNTVFRVYY</sequence>
<dbReference type="GO" id="GO:0009279">
    <property type="term" value="C:cell outer membrane"/>
    <property type="evidence" value="ECO:0007669"/>
    <property type="project" value="UniProtKB-SubCell"/>
</dbReference>
<keyword evidence="3" id="KW-0998">Cell outer membrane</keyword>
<protein>
    <submittedName>
        <fullName evidence="5">TonB-dependent Receptor Plug Domain</fullName>
    </submittedName>
</protein>
<evidence type="ECO:0000313" key="6">
    <source>
        <dbReference type="Proteomes" id="UP000198379"/>
    </source>
</evidence>
<reference evidence="5 6" key="1">
    <citation type="submission" date="2017-06" db="EMBL/GenBank/DDBJ databases">
        <authorList>
            <person name="Kim H.J."/>
            <person name="Triplett B.A."/>
        </authorList>
    </citation>
    <scope>NUCLEOTIDE SEQUENCE [LARGE SCALE GENOMIC DNA]</scope>
    <source>
        <strain evidence="5 6">DSM 25597</strain>
    </source>
</reference>
<evidence type="ECO:0000256" key="1">
    <source>
        <dbReference type="ARBA" id="ARBA00004442"/>
    </source>
</evidence>
<evidence type="ECO:0000256" key="2">
    <source>
        <dbReference type="ARBA" id="ARBA00023136"/>
    </source>
</evidence>
<dbReference type="EMBL" id="FZNY01000003">
    <property type="protein sequence ID" value="SNR82921.1"/>
    <property type="molecule type" value="Genomic_DNA"/>
</dbReference>
<dbReference type="InterPro" id="IPR036942">
    <property type="entry name" value="Beta-barrel_TonB_sf"/>
</dbReference>
<dbReference type="InterPro" id="IPR008969">
    <property type="entry name" value="CarboxyPept-like_regulatory"/>
</dbReference>
<dbReference type="InterPro" id="IPR012910">
    <property type="entry name" value="Plug_dom"/>
</dbReference>
<dbReference type="Gene3D" id="2.40.170.20">
    <property type="entry name" value="TonB-dependent receptor, beta-barrel domain"/>
    <property type="match status" value="1"/>
</dbReference>
<keyword evidence="6" id="KW-1185">Reference proteome</keyword>
<dbReference type="SUPFAM" id="SSF56935">
    <property type="entry name" value="Porins"/>
    <property type="match status" value="1"/>
</dbReference>
<dbReference type="Proteomes" id="UP000198379">
    <property type="component" value="Unassembled WGS sequence"/>
</dbReference>